<evidence type="ECO:0000256" key="1">
    <source>
        <dbReference type="ARBA" id="ARBA00006226"/>
    </source>
</evidence>
<proteinExistence type="inferred from homology"/>
<dbReference type="Gene3D" id="3.30.2310.20">
    <property type="entry name" value="RelE-like"/>
    <property type="match status" value="1"/>
</dbReference>
<evidence type="ECO:0000313" key="3">
    <source>
        <dbReference type="EMBL" id="NGX88950.1"/>
    </source>
</evidence>
<dbReference type="EMBL" id="JAADJS010000004">
    <property type="protein sequence ID" value="NGX88950.1"/>
    <property type="molecule type" value="Genomic_DNA"/>
</dbReference>
<evidence type="ECO:0000256" key="2">
    <source>
        <dbReference type="ARBA" id="ARBA00022649"/>
    </source>
</evidence>
<dbReference type="InterPro" id="IPR007712">
    <property type="entry name" value="RelE/ParE_toxin"/>
</dbReference>
<dbReference type="NCBIfam" id="TIGR02385">
    <property type="entry name" value="RelE_StbE"/>
    <property type="match status" value="1"/>
</dbReference>
<dbReference type="InterPro" id="IPR051803">
    <property type="entry name" value="TA_system_RelE-like_toxin"/>
</dbReference>
<name>A0A6M2B6I1_9GAMM</name>
<comment type="similarity">
    <text evidence="1">Belongs to the RelE toxin family.</text>
</comment>
<dbReference type="InterPro" id="IPR035093">
    <property type="entry name" value="RelE/ParE_toxin_dom_sf"/>
</dbReference>
<protein>
    <submittedName>
        <fullName evidence="3">Type II toxin-antitoxin system mRNA interferase toxin, RelE/StbE family</fullName>
    </submittedName>
</protein>
<keyword evidence="4" id="KW-1185">Reference proteome</keyword>
<dbReference type="Proteomes" id="UP000476696">
    <property type="component" value="Unassembled WGS sequence"/>
</dbReference>
<keyword evidence="2" id="KW-1277">Toxin-antitoxin system</keyword>
<evidence type="ECO:0000313" key="4">
    <source>
        <dbReference type="Proteomes" id="UP000476696"/>
    </source>
</evidence>
<dbReference type="RefSeq" id="WP_152323670.1">
    <property type="nucleotide sequence ID" value="NZ_JAADJS010000004.1"/>
</dbReference>
<accession>A0A6M2B6I1</accession>
<dbReference type="Pfam" id="PF05016">
    <property type="entry name" value="ParE_toxin"/>
    <property type="match status" value="1"/>
</dbReference>
<reference evidence="3 4" key="1">
    <citation type="submission" date="2020-03" db="EMBL/GenBank/DDBJ databases">
        <title>Rahnella aceri sp. nov., isoated from traditional Jeju Makgeolli.</title>
        <authorList>
            <person name="Kim I.S."/>
            <person name="Jeon D."/>
        </authorList>
    </citation>
    <scope>NUCLEOTIDE SEQUENCE [LARGE SCALE GENOMIC DNA]</scope>
    <source>
        <strain evidence="3 4">Lac-M11</strain>
    </source>
</reference>
<dbReference type="AlphaFoldDB" id="A0A6M2B6I1"/>
<comment type="caution">
    <text evidence="3">The sequence shown here is derived from an EMBL/GenBank/DDBJ whole genome shotgun (WGS) entry which is preliminary data.</text>
</comment>
<gene>
    <name evidence="3" type="ORF">GW579_17870</name>
</gene>
<dbReference type="PANTHER" id="PTHR33755">
    <property type="entry name" value="TOXIN PARE1-RELATED"/>
    <property type="match status" value="1"/>
</dbReference>
<organism evidence="3 4">
    <name type="scientific">Rahnella contaminans</name>
    <dbReference type="NCBI Taxonomy" id="2703882"/>
    <lineage>
        <taxon>Bacteria</taxon>
        <taxon>Pseudomonadati</taxon>
        <taxon>Pseudomonadota</taxon>
        <taxon>Gammaproteobacteria</taxon>
        <taxon>Enterobacterales</taxon>
        <taxon>Yersiniaceae</taxon>
        <taxon>Rahnella</taxon>
    </lineage>
</organism>
<sequence>MTKMLVWKPHAQEDRGSIFSYVARENPQAAIELDDDFDAAAERIFQRPAMYAAGRVASTRECIIRAHFRMVYRITDTEIQIVRLVHTAQHWPEELPT</sequence>